<dbReference type="Proteomes" id="UP001476247">
    <property type="component" value="Unassembled WGS sequence"/>
</dbReference>
<organism evidence="2 3">
    <name type="scientific">Helicostylum pulchrum</name>
    <dbReference type="NCBI Taxonomy" id="562976"/>
    <lineage>
        <taxon>Eukaryota</taxon>
        <taxon>Fungi</taxon>
        <taxon>Fungi incertae sedis</taxon>
        <taxon>Mucoromycota</taxon>
        <taxon>Mucoromycotina</taxon>
        <taxon>Mucoromycetes</taxon>
        <taxon>Mucorales</taxon>
        <taxon>Mucorineae</taxon>
        <taxon>Mucoraceae</taxon>
        <taxon>Helicostylum</taxon>
    </lineage>
</organism>
<reference evidence="2 3" key="1">
    <citation type="submission" date="2024-04" db="EMBL/GenBank/DDBJ databases">
        <title>genome sequences of Mucor flavus KT1a and Helicostylum pulchrum KT1b strains isolation_sourced from the surface of a dry-aged beef.</title>
        <authorList>
            <person name="Toyotome T."/>
            <person name="Hosono M."/>
            <person name="Torimaru M."/>
            <person name="Fukuda K."/>
            <person name="Mikami N."/>
        </authorList>
    </citation>
    <scope>NUCLEOTIDE SEQUENCE [LARGE SCALE GENOMIC DNA]</scope>
    <source>
        <strain evidence="2 3">KT1b</strain>
    </source>
</reference>
<sequence>MRVPRVIVHDSGSSSDADPEPVTATEPYRVSSIYFDSDPDNMSLSSEHVEPAQSTPPLENTTRKTDTDNYTISQLTDPISKYCITKQGRLYCNFNPSVTNNRGCQTDFANNELSKLVSHLNSFHGCNIAERPHYDDDKSESSIDKFYSPFNVAEDYPKHDLALAGTLTTETDNELYKDNTNDDPDLYLESVLNSFLNLDAEEISNVIEKETFMSQQQQQQDNMPWSNDAMKSTTVSLSQLEYIQSTASSPNTASPSTTASPPAIASPPATTAQPATTTVEPKKSNSEPKKIRKPLISRVTPKVLRSVTRQSEEEPKKPITNKRKSARQELKAQPKPKRKLLASPKKKATEKQVTFGSESSSSSSLYNTTSSESTPELSKRPSRCRIIKPYPAAASVDNQQTPFEMNGDHQIYKFMGQFDSTKKQANTTLISADPQDETAVAEKRDDTGPGTESRQVIPSIPTDGLWPFEFGYGFFMKQKYHCNVTRSSGFDGCKKTFANRSVFIQHLHHAHHLDASNAMSSRESEEDNLQEKIIDMLISACLPCSFVKDKRFLNMVKSIQETSAGQQIIPTLQEAEKLMQLTFEKRQNQIKALLQEQDHISFSVHTFHPLHHADDVMVVITAFFIDTDWRIKELVIQFKTLASNDTLSVVVESVFIETVQQFDIATKIYLIVSPDFPTLNSHVCKVAPVKFQISADISKPVVMPCLDQVIQLCKTCLCRNVDTLFEPLYKIISFKAKICIYSWKGDESVNISKIVNFSKNTFSSSLDLLKEFMTIAEEYNGVCFLNTRYASDSIGRDEIMKIERLLKATTTLDESYEWLIEAT</sequence>
<evidence type="ECO:0008006" key="4">
    <source>
        <dbReference type="Google" id="ProtNLM"/>
    </source>
</evidence>
<accession>A0ABP9XS28</accession>
<dbReference type="EMBL" id="BAABUJ010000007">
    <property type="protein sequence ID" value="GAA5797223.1"/>
    <property type="molecule type" value="Genomic_DNA"/>
</dbReference>
<proteinExistence type="predicted"/>
<feature type="compositionally biased region" description="Low complexity" evidence="1">
    <location>
        <begin position="357"/>
        <end position="374"/>
    </location>
</feature>
<feature type="region of interest" description="Disordered" evidence="1">
    <location>
        <begin position="246"/>
        <end position="383"/>
    </location>
</feature>
<protein>
    <recommendedName>
        <fullName evidence="4">C2H2-type domain-containing protein</fullName>
    </recommendedName>
</protein>
<feature type="compositionally biased region" description="Basic residues" evidence="1">
    <location>
        <begin position="334"/>
        <end position="348"/>
    </location>
</feature>
<evidence type="ECO:0000256" key="1">
    <source>
        <dbReference type="SAM" id="MobiDB-lite"/>
    </source>
</evidence>
<gene>
    <name evidence="2" type="ORF">HPULCUR_002603</name>
</gene>
<name>A0ABP9XS28_9FUNG</name>
<feature type="region of interest" description="Disordered" evidence="1">
    <location>
        <begin position="1"/>
        <end position="65"/>
    </location>
</feature>
<feature type="compositionally biased region" description="Polar residues" evidence="1">
    <location>
        <begin position="40"/>
        <end position="60"/>
    </location>
</feature>
<comment type="caution">
    <text evidence="2">The sequence shown here is derived from an EMBL/GenBank/DDBJ whole genome shotgun (WGS) entry which is preliminary data.</text>
</comment>
<feature type="compositionally biased region" description="Low complexity" evidence="1">
    <location>
        <begin position="246"/>
        <end position="278"/>
    </location>
</feature>
<evidence type="ECO:0000313" key="2">
    <source>
        <dbReference type="EMBL" id="GAA5797223.1"/>
    </source>
</evidence>
<feature type="region of interest" description="Disordered" evidence="1">
    <location>
        <begin position="429"/>
        <end position="456"/>
    </location>
</feature>
<feature type="compositionally biased region" description="Basic and acidic residues" evidence="1">
    <location>
        <begin position="280"/>
        <end position="289"/>
    </location>
</feature>
<evidence type="ECO:0000313" key="3">
    <source>
        <dbReference type="Proteomes" id="UP001476247"/>
    </source>
</evidence>
<keyword evidence="3" id="KW-1185">Reference proteome</keyword>